<dbReference type="Pfam" id="PF25085">
    <property type="entry name" value="DUF7802"/>
    <property type="match status" value="1"/>
</dbReference>
<dbReference type="WBParaSite" id="BTMF_0000321201-mRNA-1">
    <property type="protein sequence ID" value="BTMF_0000321201-mRNA-1"/>
    <property type="gene ID" value="BTMF_0000321201"/>
</dbReference>
<keyword evidence="1" id="KW-0472">Membrane</keyword>
<dbReference type="AlphaFoldDB" id="A0A0R3QA46"/>
<dbReference type="PANTHER" id="PTHR35982">
    <property type="entry name" value="AGAP005361-PA"/>
    <property type="match status" value="1"/>
</dbReference>
<evidence type="ECO:0000259" key="2">
    <source>
        <dbReference type="Pfam" id="PF25085"/>
    </source>
</evidence>
<sequence>MEYLLDSRVFNYLPFTICPNTRKNIISIVMKIVTAADWLCKTRELQPLIENHPTLVVSEFVYTVLWLLSFFCALRYGSRYVYTWVGVYLLAVFTESIKFADESMNVMFYSQTMLTVMGMRTPLYLLCGIYHTLFYTSYIIVKRIHISFANSFQFPLSN</sequence>
<name>A0A0R3QA46_9BILA</name>
<proteinExistence type="predicted"/>
<organism evidence="3">
    <name type="scientific">Brugia timori</name>
    <dbReference type="NCBI Taxonomy" id="42155"/>
    <lineage>
        <taxon>Eukaryota</taxon>
        <taxon>Metazoa</taxon>
        <taxon>Ecdysozoa</taxon>
        <taxon>Nematoda</taxon>
        <taxon>Chromadorea</taxon>
        <taxon>Rhabditida</taxon>
        <taxon>Spirurina</taxon>
        <taxon>Spiruromorpha</taxon>
        <taxon>Filarioidea</taxon>
        <taxon>Onchocercidae</taxon>
        <taxon>Brugia</taxon>
    </lineage>
</organism>
<feature type="domain" description="DUF7802" evidence="2">
    <location>
        <begin position="1"/>
        <end position="149"/>
    </location>
</feature>
<keyword evidence="1" id="KW-0812">Transmembrane</keyword>
<feature type="transmembrane region" description="Helical" evidence="1">
    <location>
        <begin position="55"/>
        <end position="74"/>
    </location>
</feature>
<dbReference type="PANTHER" id="PTHR35982:SF1">
    <property type="entry name" value="SPIROCYCLASE, AVEC FAMILY"/>
    <property type="match status" value="1"/>
</dbReference>
<reference evidence="3" key="1">
    <citation type="submission" date="2017-02" db="UniProtKB">
        <authorList>
            <consortium name="WormBaseParasite"/>
        </authorList>
    </citation>
    <scope>IDENTIFICATION</scope>
</reference>
<feature type="transmembrane region" description="Helical" evidence="1">
    <location>
        <begin position="123"/>
        <end position="141"/>
    </location>
</feature>
<protein>
    <submittedName>
        <fullName evidence="3">Bestrophin homolog</fullName>
    </submittedName>
</protein>
<dbReference type="InterPro" id="IPR056704">
    <property type="entry name" value="DUF7802"/>
</dbReference>
<accession>A0A0R3QA46</accession>
<evidence type="ECO:0000313" key="3">
    <source>
        <dbReference type="WBParaSite" id="BTMF_0000321201-mRNA-1"/>
    </source>
</evidence>
<keyword evidence="1" id="KW-1133">Transmembrane helix</keyword>
<feature type="transmembrane region" description="Helical" evidence="1">
    <location>
        <begin position="81"/>
        <end position="100"/>
    </location>
</feature>
<evidence type="ECO:0000256" key="1">
    <source>
        <dbReference type="SAM" id="Phobius"/>
    </source>
</evidence>